<feature type="compositionally biased region" description="Basic and acidic residues" evidence="7">
    <location>
        <begin position="23"/>
        <end position="34"/>
    </location>
</feature>
<evidence type="ECO:0000256" key="2">
    <source>
        <dbReference type="ARBA" id="ARBA00010139"/>
    </source>
</evidence>
<evidence type="ECO:0000256" key="3">
    <source>
        <dbReference type="ARBA" id="ARBA00022630"/>
    </source>
</evidence>
<dbReference type="Proteomes" id="UP001521116">
    <property type="component" value="Unassembled WGS sequence"/>
</dbReference>
<evidence type="ECO:0000256" key="1">
    <source>
        <dbReference type="ARBA" id="ARBA00001974"/>
    </source>
</evidence>
<dbReference type="EMBL" id="JAJVDC020000096">
    <property type="protein sequence ID" value="KAL1625203.1"/>
    <property type="molecule type" value="Genomic_DNA"/>
</dbReference>
<dbReference type="InterPro" id="IPR050775">
    <property type="entry name" value="FAD-binding_Monooxygenases"/>
</dbReference>
<protein>
    <submittedName>
        <fullName evidence="8">Uncharacterized protein</fullName>
    </submittedName>
</protein>
<comment type="similarity">
    <text evidence="2">Belongs to the FAD-binding monooxygenase family.</text>
</comment>
<keyword evidence="4" id="KW-0274">FAD</keyword>
<dbReference type="Gene3D" id="3.50.50.60">
    <property type="entry name" value="FAD/NAD(P)-binding domain"/>
    <property type="match status" value="3"/>
</dbReference>
<accession>A0ABR3SNL0</accession>
<evidence type="ECO:0000256" key="5">
    <source>
        <dbReference type="ARBA" id="ARBA00022857"/>
    </source>
</evidence>
<keyword evidence="5" id="KW-0521">NADP</keyword>
<evidence type="ECO:0000313" key="8">
    <source>
        <dbReference type="EMBL" id="KAL1625203.1"/>
    </source>
</evidence>
<dbReference type="InterPro" id="IPR036188">
    <property type="entry name" value="FAD/NAD-bd_sf"/>
</dbReference>
<dbReference type="PANTHER" id="PTHR43098:SF2">
    <property type="entry name" value="FAD-BINDING MONOOXYGENASE AUSB-RELATED"/>
    <property type="match status" value="1"/>
</dbReference>
<comment type="caution">
    <text evidence="8">The sequence shown here is derived from an EMBL/GenBank/DDBJ whole genome shotgun (WGS) entry which is preliminary data.</text>
</comment>
<evidence type="ECO:0000313" key="9">
    <source>
        <dbReference type="Proteomes" id="UP001521116"/>
    </source>
</evidence>
<proteinExistence type="inferred from homology"/>
<evidence type="ECO:0000256" key="4">
    <source>
        <dbReference type="ARBA" id="ARBA00022827"/>
    </source>
</evidence>
<name>A0ABR3SNL0_9PEZI</name>
<feature type="region of interest" description="Disordered" evidence="7">
    <location>
        <begin position="1"/>
        <end position="68"/>
    </location>
</feature>
<feature type="compositionally biased region" description="Basic and acidic residues" evidence="7">
    <location>
        <begin position="52"/>
        <end position="68"/>
    </location>
</feature>
<evidence type="ECO:0000256" key="7">
    <source>
        <dbReference type="SAM" id="MobiDB-lite"/>
    </source>
</evidence>
<comment type="cofactor">
    <cofactor evidence="1">
        <name>FAD</name>
        <dbReference type="ChEBI" id="CHEBI:57692"/>
    </cofactor>
</comment>
<sequence length="656" mass="72757">MATGTESTQDELRSEPSVPSTHDILKKYADERNKRLQSRPVDGSKRTVPLSESKEYRDLEGDPWVDHDALNAQRPRPLADGQQTNFLVVGAGHGGLMVAAGLVDAGFPPEDIRLVDAAGGFGGTWYWNRYPGLMCDIESSVYMPLLEETGYVPKHRYAYGPELREHAERIAKKWRLEDKALFRSVVESLEWNEQEKEWTASIAEYRGPAYGIGKLVVRARFVILNGGVFGLPQIPKAPGFENFQPHYFHTARWDYKYTGGSPEDQRLENLKGKRVGIIGTGATGIQVLPELAKWAKEVYVFQRTPASVDYRNQKLITPEAWNSEVATEDGWQLKRMENFASYVTNAPNGPKDLVDDGWSHASAFGIQVGGDAWGTITPEKIEEHVKTAHAIDLPRTERIRKRVGDTVHDKATAEQLKAWYPTWCKRPCFHDDYLAAFNKPNVHLIDTNGKGVEAFTKTALVANGIEYPVDALVLATGYRSPFDGNASPAHRANIQVRGRGGRNMEDKWEEGVATLHGFSTNGFPNLFFPGLAQAGLAPNITHTLTLLSCHVAYVLAQAKQKAGATNSSRFCIEPTREAEEDWSMRVAEGVGFFAPAAGCTPGLVNDDGIKDEPSTSKEEALQKARNTVWPRGIISFGNILKDWREQGNLHGISVLT</sequence>
<dbReference type="SUPFAM" id="SSF51905">
    <property type="entry name" value="FAD/NAD(P)-binding domain"/>
    <property type="match status" value="1"/>
</dbReference>
<organism evidence="8 9">
    <name type="scientific">Neofusicoccum ribis</name>
    <dbReference type="NCBI Taxonomy" id="45134"/>
    <lineage>
        <taxon>Eukaryota</taxon>
        <taxon>Fungi</taxon>
        <taxon>Dikarya</taxon>
        <taxon>Ascomycota</taxon>
        <taxon>Pezizomycotina</taxon>
        <taxon>Dothideomycetes</taxon>
        <taxon>Dothideomycetes incertae sedis</taxon>
        <taxon>Botryosphaeriales</taxon>
        <taxon>Botryosphaeriaceae</taxon>
        <taxon>Neofusicoccum</taxon>
    </lineage>
</organism>
<keyword evidence="6" id="KW-0560">Oxidoreductase</keyword>
<gene>
    <name evidence="8" type="ORF">SLS56_007398</name>
</gene>
<reference evidence="8 9" key="1">
    <citation type="submission" date="2024-02" db="EMBL/GenBank/DDBJ databases">
        <title>De novo assembly and annotation of 12 fungi associated with fruit tree decline syndrome in Ontario, Canada.</title>
        <authorList>
            <person name="Sulman M."/>
            <person name="Ellouze W."/>
            <person name="Ilyukhin E."/>
        </authorList>
    </citation>
    <scope>NUCLEOTIDE SEQUENCE [LARGE SCALE GENOMIC DNA]</scope>
    <source>
        <strain evidence="8 9">M1-105</strain>
    </source>
</reference>
<evidence type="ECO:0000256" key="6">
    <source>
        <dbReference type="ARBA" id="ARBA00023002"/>
    </source>
</evidence>
<keyword evidence="3" id="KW-0285">Flavoprotein</keyword>
<keyword evidence="9" id="KW-1185">Reference proteome</keyword>
<dbReference type="PANTHER" id="PTHR43098">
    <property type="entry name" value="L-ORNITHINE N(5)-MONOOXYGENASE-RELATED"/>
    <property type="match status" value="1"/>
</dbReference>
<dbReference type="Pfam" id="PF13450">
    <property type="entry name" value="NAD_binding_8"/>
    <property type="match status" value="1"/>
</dbReference>